<dbReference type="EC" id="2.4.1.18" evidence="10"/>
<dbReference type="FunFam" id="2.60.40.10:FF:000169">
    <property type="entry name" value="1,4-alpha-glucan branching enzyme GlgB"/>
    <property type="match status" value="1"/>
</dbReference>
<name>A0A0Q3TK44_9BACI</name>
<dbReference type="InterPro" id="IPR037439">
    <property type="entry name" value="Branching_enzy"/>
</dbReference>
<keyword evidence="8 10" id="KW-0320">Glycogen biosynthesis</keyword>
<feature type="active site" description="Proton donor" evidence="10 11">
    <location>
        <position position="367"/>
    </location>
</feature>
<dbReference type="FunFam" id="3.20.20.80:FF:000003">
    <property type="entry name" value="1,4-alpha-glucan branching enzyme GlgB"/>
    <property type="match status" value="1"/>
</dbReference>
<evidence type="ECO:0000256" key="5">
    <source>
        <dbReference type="ARBA" id="ARBA00022600"/>
    </source>
</evidence>
<dbReference type="STRING" id="157838.AN964_10610"/>
<dbReference type="InterPro" id="IPR006048">
    <property type="entry name" value="A-amylase/branching_C"/>
</dbReference>
<dbReference type="SUPFAM" id="SSF51011">
    <property type="entry name" value="Glycosyl hydrolase domain"/>
    <property type="match status" value="1"/>
</dbReference>
<dbReference type="GO" id="GO:0043169">
    <property type="term" value="F:cation binding"/>
    <property type="evidence" value="ECO:0007669"/>
    <property type="project" value="InterPro"/>
</dbReference>
<evidence type="ECO:0000256" key="7">
    <source>
        <dbReference type="ARBA" id="ARBA00022679"/>
    </source>
</evidence>
<dbReference type="Gene3D" id="2.60.40.10">
    <property type="entry name" value="Immunoglobulins"/>
    <property type="match status" value="1"/>
</dbReference>
<comment type="catalytic activity">
    <reaction evidence="1 10">
        <text>Transfers a segment of a (1-&gt;4)-alpha-D-glucan chain to a primary hydroxy group in a similar glucan chain.</text>
        <dbReference type="EC" id="2.4.1.18"/>
    </reaction>
</comment>
<dbReference type="EMBL" id="LJJC01000004">
    <property type="protein sequence ID" value="KQL53905.1"/>
    <property type="molecule type" value="Genomic_DNA"/>
</dbReference>
<dbReference type="InterPro" id="IPR013783">
    <property type="entry name" value="Ig-like_fold"/>
</dbReference>
<dbReference type="Gene3D" id="3.20.20.80">
    <property type="entry name" value="Glycosidases"/>
    <property type="match status" value="1"/>
</dbReference>
<dbReference type="PIRSF" id="PIRSF000463">
    <property type="entry name" value="GlgB"/>
    <property type="match status" value="1"/>
</dbReference>
<dbReference type="RefSeq" id="WP_055739646.1">
    <property type="nucleotide sequence ID" value="NZ_JAAIWL010000001.1"/>
</dbReference>
<comment type="function">
    <text evidence="2 10">Catalyzes the formation of the alpha-1,6-glucosidic linkages in glycogen by scission of a 1,4-alpha-linked oligosaccharide from growing alpha-1,4-glucan chains and the subsequent attachment of the oligosaccharide to the alpha-1,6 position.</text>
</comment>
<dbReference type="HAMAP" id="MF_00685">
    <property type="entry name" value="GlgB"/>
    <property type="match status" value="1"/>
</dbReference>
<proteinExistence type="inferred from homology"/>
<dbReference type="GO" id="GO:0003844">
    <property type="term" value="F:1,4-alpha-glucan branching enzyme activity"/>
    <property type="evidence" value="ECO:0007669"/>
    <property type="project" value="UniProtKB-UniRule"/>
</dbReference>
<dbReference type="InterPro" id="IPR044143">
    <property type="entry name" value="GlgB_N_E_set_prok"/>
</dbReference>
<dbReference type="NCBIfam" id="NF008967">
    <property type="entry name" value="PRK12313.1"/>
    <property type="match status" value="1"/>
</dbReference>
<dbReference type="GO" id="GO:0005978">
    <property type="term" value="P:glycogen biosynthetic process"/>
    <property type="evidence" value="ECO:0007669"/>
    <property type="project" value="UniProtKB-UniRule"/>
</dbReference>
<dbReference type="NCBIfam" id="TIGR01515">
    <property type="entry name" value="branching_enzym"/>
    <property type="match status" value="1"/>
</dbReference>
<dbReference type="PATRIC" id="fig|157838.3.peg.2334"/>
<comment type="similarity">
    <text evidence="4 10">Belongs to the glycosyl hydrolase 13 family. GlgB subfamily.</text>
</comment>
<evidence type="ECO:0000256" key="9">
    <source>
        <dbReference type="ARBA" id="ARBA00023277"/>
    </source>
</evidence>
<sequence>MVIKISSIPCPAEFDLHLFHEGTLYEGYKIFGAHLTELEEIKGVRFLVWAPNALSVSVVGDFNGWDGSRHKMERIQHSGTWALFIPELREGDFYKYEIHTAHGEKILKADPFAFYSEKRPNTASIIYTLNKYEWQDQKWMETRKKKDIYHKPMLIYEVHLGSWRKKANGDFYSYMELVDSLLNHVIQSGFTHIEIMPIMEHPFDRSWGYQITGYFSATSRYGTPEELMYFIDQCHQRGIGVILDWVPVHFCKDAHGLGRFDGTPLYESFDPLKAERPNWGTYNFDFEKPEVRSFLLSNAMFWLDVYHVDGFRIDAVSSMIYLNHDNHVNVTLKNKNGGEENLAAIQFIKSLNEAVFQKHPGILMMAEEATAYPLVSKPTYSGGLGFNYKWNMGWANDILRYMQLDMHERQFHHDLLTFSFFYTFSENFVLPFSHDEVVYGKRSLLNKMPGNYEQKFANLRLLYGYYMTHPGKKLLFMGSEFAQFDEWKDLTELDWNLFDYESHSKFYHYLVQLNYFYKNVSCLWRLDHESDGFEWVDPNNKTQSIIVFIRKGKRKGDYCIVVCNFSDTPYNGFRIGVPSYGNYLEVFNSDDRSFGGSGQCNEQRLQAERAPFHHQPYSMEITVPSLGMTIFMKETKKRRKDVMDNGIKKMDSHVISGRAGN</sequence>
<feature type="active site" description="Nucleophile" evidence="10 11">
    <location>
        <position position="314"/>
    </location>
</feature>
<comment type="subunit">
    <text evidence="10">Monomer.</text>
</comment>
<dbReference type="Proteomes" id="UP000051888">
    <property type="component" value="Unassembled WGS sequence"/>
</dbReference>
<keyword evidence="14" id="KW-1185">Reference proteome</keyword>
<accession>A0A0Q3TK44</accession>
<reference evidence="13 14" key="1">
    <citation type="submission" date="2015-09" db="EMBL/GenBank/DDBJ databases">
        <title>Genome sequencing project for genomic taxonomy and phylogenomics of Bacillus-like bacteria.</title>
        <authorList>
            <person name="Liu B."/>
            <person name="Wang J."/>
            <person name="Zhu Y."/>
            <person name="Liu G."/>
            <person name="Chen Q."/>
            <person name="Chen Z."/>
            <person name="Lan J."/>
            <person name="Che J."/>
            <person name="Ge C."/>
            <person name="Shi H."/>
            <person name="Pan Z."/>
            <person name="Liu X."/>
        </authorList>
    </citation>
    <scope>NUCLEOTIDE SEQUENCE [LARGE SCALE GENOMIC DNA]</scope>
    <source>
        <strain evidence="13 14">LMG 18435</strain>
    </source>
</reference>
<dbReference type="Pfam" id="PF00128">
    <property type="entry name" value="Alpha-amylase"/>
    <property type="match status" value="2"/>
</dbReference>
<keyword evidence="9 10" id="KW-0119">Carbohydrate metabolism</keyword>
<dbReference type="OrthoDB" id="9800174at2"/>
<dbReference type="Gene3D" id="2.60.40.1180">
    <property type="entry name" value="Golgi alpha-mannosidase II"/>
    <property type="match status" value="1"/>
</dbReference>
<dbReference type="InterPro" id="IPR006047">
    <property type="entry name" value="GH13_cat_dom"/>
</dbReference>
<dbReference type="CDD" id="cd11322">
    <property type="entry name" value="AmyAc_Glg_BE"/>
    <property type="match status" value="1"/>
</dbReference>
<dbReference type="CDD" id="cd02855">
    <property type="entry name" value="E_set_GBE_prok_N"/>
    <property type="match status" value="1"/>
</dbReference>
<dbReference type="SUPFAM" id="SSF51445">
    <property type="entry name" value="(Trans)glycosidases"/>
    <property type="match status" value="1"/>
</dbReference>
<keyword evidence="7 10" id="KW-0808">Transferase</keyword>
<feature type="domain" description="Glycosyl hydrolase family 13 catalytic" evidence="12">
    <location>
        <begin position="157"/>
        <end position="514"/>
    </location>
</feature>
<organism evidence="13 14">
    <name type="scientific">Heyndrickxia shackletonii</name>
    <dbReference type="NCBI Taxonomy" id="157838"/>
    <lineage>
        <taxon>Bacteria</taxon>
        <taxon>Bacillati</taxon>
        <taxon>Bacillota</taxon>
        <taxon>Bacilli</taxon>
        <taxon>Bacillales</taxon>
        <taxon>Bacillaceae</taxon>
        <taxon>Heyndrickxia</taxon>
    </lineage>
</organism>
<dbReference type="Pfam" id="PF02806">
    <property type="entry name" value="Alpha-amylase_C"/>
    <property type="match status" value="1"/>
</dbReference>
<keyword evidence="5 10" id="KW-0321">Glycogen metabolism</keyword>
<dbReference type="InterPro" id="IPR006407">
    <property type="entry name" value="GlgB"/>
</dbReference>
<gene>
    <name evidence="10" type="primary">glgB</name>
    <name evidence="13" type="ORF">AN964_10610</name>
</gene>
<evidence type="ECO:0000313" key="14">
    <source>
        <dbReference type="Proteomes" id="UP000051888"/>
    </source>
</evidence>
<evidence type="ECO:0000256" key="1">
    <source>
        <dbReference type="ARBA" id="ARBA00000826"/>
    </source>
</evidence>
<dbReference type="FunFam" id="2.60.40.1180:FF:000002">
    <property type="entry name" value="1,4-alpha-glucan branching enzyme GlgB"/>
    <property type="match status" value="1"/>
</dbReference>
<evidence type="ECO:0000256" key="6">
    <source>
        <dbReference type="ARBA" id="ARBA00022676"/>
    </source>
</evidence>
<dbReference type="PANTHER" id="PTHR43651:SF3">
    <property type="entry name" value="1,4-ALPHA-GLUCAN-BRANCHING ENZYME"/>
    <property type="match status" value="1"/>
</dbReference>
<evidence type="ECO:0000256" key="3">
    <source>
        <dbReference type="ARBA" id="ARBA00004964"/>
    </source>
</evidence>
<evidence type="ECO:0000256" key="4">
    <source>
        <dbReference type="ARBA" id="ARBA00009000"/>
    </source>
</evidence>
<dbReference type="InterPro" id="IPR013780">
    <property type="entry name" value="Glyco_hydro_b"/>
</dbReference>
<comment type="pathway">
    <text evidence="3 10">Glycan biosynthesis; glycogen biosynthesis.</text>
</comment>
<evidence type="ECO:0000256" key="10">
    <source>
        <dbReference type="HAMAP-Rule" id="MF_00685"/>
    </source>
</evidence>
<dbReference type="UniPathway" id="UPA00164"/>
<dbReference type="GO" id="GO:0005829">
    <property type="term" value="C:cytosol"/>
    <property type="evidence" value="ECO:0007669"/>
    <property type="project" value="TreeGrafter"/>
</dbReference>
<evidence type="ECO:0000313" key="13">
    <source>
        <dbReference type="EMBL" id="KQL53905.1"/>
    </source>
</evidence>
<keyword evidence="6 10" id="KW-0328">Glycosyltransferase</keyword>
<evidence type="ECO:0000259" key="12">
    <source>
        <dbReference type="SMART" id="SM00642"/>
    </source>
</evidence>
<dbReference type="AlphaFoldDB" id="A0A0Q3TK44"/>
<dbReference type="NCBIfam" id="NF003811">
    <property type="entry name" value="PRK05402.1"/>
    <property type="match status" value="1"/>
</dbReference>
<protein>
    <recommendedName>
        <fullName evidence="10">1,4-alpha-glucan branching enzyme GlgB</fullName>
        <ecNumber evidence="10">2.4.1.18</ecNumber>
    </recommendedName>
    <alternativeName>
        <fullName evidence="10">1,4-alpha-D-glucan:1,4-alpha-D-glucan 6-glucosyl-transferase</fullName>
    </alternativeName>
    <alternativeName>
        <fullName evidence="10">Alpha-(1-&gt;4)-glucan branching enzyme</fullName>
    </alternativeName>
    <alternativeName>
        <fullName evidence="10">Glycogen branching enzyme</fullName>
        <shortName evidence="10">BE</shortName>
    </alternativeName>
</protein>
<dbReference type="PANTHER" id="PTHR43651">
    <property type="entry name" value="1,4-ALPHA-GLUCAN-BRANCHING ENZYME"/>
    <property type="match status" value="1"/>
</dbReference>
<dbReference type="SMART" id="SM00642">
    <property type="entry name" value="Aamy"/>
    <property type="match status" value="1"/>
</dbReference>
<evidence type="ECO:0000256" key="11">
    <source>
        <dbReference type="PIRSR" id="PIRSR000463-1"/>
    </source>
</evidence>
<evidence type="ECO:0000256" key="8">
    <source>
        <dbReference type="ARBA" id="ARBA00023056"/>
    </source>
</evidence>
<dbReference type="GO" id="GO:0004553">
    <property type="term" value="F:hydrolase activity, hydrolyzing O-glycosyl compounds"/>
    <property type="evidence" value="ECO:0007669"/>
    <property type="project" value="InterPro"/>
</dbReference>
<dbReference type="InterPro" id="IPR004193">
    <property type="entry name" value="Glyco_hydro_13_N"/>
</dbReference>
<evidence type="ECO:0000256" key="2">
    <source>
        <dbReference type="ARBA" id="ARBA00002953"/>
    </source>
</evidence>
<dbReference type="InterPro" id="IPR017853">
    <property type="entry name" value="GH"/>
</dbReference>
<dbReference type="Pfam" id="PF02922">
    <property type="entry name" value="CBM_48"/>
    <property type="match status" value="1"/>
</dbReference>
<comment type="caution">
    <text evidence="13">The sequence shown here is derived from an EMBL/GenBank/DDBJ whole genome shotgun (WGS) entry which is preliminary data.</text>
</comment>